<sequence length="365" mass="41520">MTELKNRLQREMTDLNRLLQQCEEKQGNKNKEIVQFVTDVKRKMENYRPYDPPDIACPPDFITRNVNDQELKDLFGQLDTKTASKVNPPSPQNRNIPLTSPVINAKIVSSFTSDKRRVVTAGNDQAWLWNFGDQCLSLVTSDGKVIQDINTDFEVFDAAVTTSGDLLVTEWSGNKVKKLTSYKTFTDIYTAAEGYYTQGITVTDTGNVLVVLYNYSDVKLVEITTSGQHIRTTQYDTVDNTQLFVNPRFICTNINGDIIVSDNRDKVVAVNKSGTKRFIYDGKERKLQKSFDPWNVVTDKYGNIMIADYNNSAVHVLNQDGKFIKYLITREHGCNKPFGMDIDTSDRLWVCNVGNKKVVIVKYLQ</sequence>
<proteinExistence type="predicted"/>
<dbReference type="EMBL" id="JARBDR010000095">
    <property type="protein sequence ID" value="KAJ8321382.1"/>
    <property type="molecule type" value="Genomic_DNA"/>
</dbReference>
<gene>
    <name evidence="2" type="ORF">KUTeg_001064</name>
</gene>
<dbReference type="PANTHER" id="PTHR24104">
    <property type="entry name" value="E3 UBIQUITIN-PROTEIN LIGASE NHLRC1-RELATED"/>
    <property type="match status" value="1"/>
</dbReference>
<dbReference type="PANTHER" id="PTHR24104:SF50">
    <property type="entry name" value="SMP-30_GLUCONOLACTONASE_LRE-LIKE REGION DOMAIN-CONTAINING PROTEIN"/>
    <property type="match status" value="1"/>
</dbReference>
<keyword evidence="1" id="KW-0175">Coiled coil</keyword>
<evidence type="ECO:0000313" key="3">
    <source>
        <dbReference type="Proteomes" id="UP001217089"/>
    </source>
</evidence>
<evidence type="ECO:0008006" key="4">
    <source>
        <dbReference type="Google" id="ProtNLM"/>
    </source>
</evidence>
<evidence type="ECO:0000313" key="2">
    <source>
        <dbReference type="EMBL" id="KAJ8321382.1"/>
    </source>
</evidence>
<dbReference type="InterPro" id="IPR011042">
    <property type="entry name" value="6-blade_b-propeller_TolB-like"/>
</dbReference>
<dbReference type="Proteomes" id="UP001217089">
    <property type="component" value="Unassembled WGS sequence"/>
</dbReference>
<organism evidence="2 3">
    <name type="scientific">Tegillarca granosa</name>
    <name type="common">Malaysian cockle</name>
    <name type="synonym">Anadara granosa</name>
    <dbReference type="NCBI Taxonomy" id="220873"/>
    <lineage>
        <taxon>Eukaryota</taxon>
        <taxon>Metazoa</taxon>
        <taxon>Spiralia</taxon>
        <taxon>Lophotrochozoa</taxon>
        <taxon>Mollusca</taxon>
        <taxon>Bivalvia</taxon>
        <taxon>Autobranchia</taxon>
        <taxon>Pteriomorphia</taxon>
        <taxon>Arcoida</taxon>
        <taxon>Arcoidea</taxon>
        <taxon>Arcidae</taxon>
        <taxon>Tegillarca</taxon>
    </lineage>
</organism>
<protein>
    <recommendedName>
        <fullName evidence="4">Tripartite motif-containing protein 2</fullName>
    </recommendedName>
</protein>
<name>A0ABQ9FVU3_TEGGR</name>
<dbReference type="Gene3D" id="2.120.10.30">
    <property type="entry name" value="TolB, C-terminal domain"/>
    <property type="match status" value="1"/>
</dbReference>
<accession>A0ABQ9FVU3</accession>
<comment type="caution">
    <text evidence="2">The sequence shown here is derived from an EMBL/GenBank/DDBJ whole genome shotgun (WGS) entry which is preliminary data.</text>
</comment>
<dbReference type="InterPro" id="IPR050952">
    <property type="entry name" value="TRIM-NHL_E3_ligases"/>
</dbReference>
<reference evidence="2 3" key="1">
    <citation type="submission" date="2022-12" db="EMBL/GenBank/DDBJ databases">
        <title>Chromosome-level genome of Tegillarca granosa.</title>
        <authorList>
            <person name="Kim J."/>
        </authorList>
    </citation>
    <scope>NUCLEOTIDE SEQUENCE [LARGE SCALE GENOMIC DNA]</scope>
    <source>
        <strain evidence="2">Teg-2019</strain>
        <tissue evidence="2">Adductor muscle</tissue>
    </source>
</reference>
<keyword evidence="3" id="KW-1185">Reference proteome</keyword>
<feature type="coiled-coil region" evidence="1">
    <location>
        <begin position="1"/>
        <end position="28"/>
    </location>
</feature>
<evidence type="ECO:0000256" key="1">
    <source>
        <dbReference type="SAM" id="Coils"/>
    </source>
</evidence>
<dbReference type="SUPFAM" id="SSF101898">
    <property type="entry name" value="NHL repeat"/>
    <property type="match status" value="1"/>
</dbReference>